<evidence type="ECO:0000259" key="5">
    <source>
        <dbReference type="PROSITE" id="PS51071"/>
    </source>
</evidence>
<protein>
    <submittedName>
        <fullName evidence="7">Transcriptional regulator, RpiR family</fullName>
    </submittedName>
</protein>
<dbReference type="PROSITE" id="PS51071">
    <property type="entry name" value="HTH_RPIR"/>
    <property type="match status" value="1"/>
</dbReference>
<feature type="domain" description="HTH rpiR-type" evidence="5">
    <location>
        <begin position="1"/>
        <end position="77"/>
    </location>
</feature>
<dbReference type="GO" id="GO:0003700">
    <property type="term" value="F:DNA-binding transcription factor activity"/>
    <property type="evidence" value="ECO:0007669"/>
    <property type="project" value="InterPro"/>
</dbReference>
<dbReference type="InterPro" id="IPR001347">
    <property type="entry name" value="SIS_dom"/>
</dbReference>
<proteinExistence type="predicted"/>
<accession>A0A1I4T1V9</accession>
<dbReference type="InterPro" id="IPR036388">
    <property type="entry name" value="WH-like_DNA-bd_sf"/>
</dbReference>
<keyword evidence="1" id="KW-0805">Transcription regulation</keyword>
<name>A0A1I4T1V9_PSUAM</name>
<dbReference type="GO" id="GO:1901135">
    <property type="term" value="P:carbohydrate derivative metabolic process"/>
    <property type="evidence" value="ECO:0007669"/>
    <property type="project" value="InterPro"/>
</dbReference>
<evidence type="ECO:0000259" key="6">
    <source>
        <dbReference type="PROSITE" id="PS51464"/>
    </source>
</evidence>
<dbReference type="InterPro" id="IPR009057">
    <property type="entry name" value="Homeodomain-like_sf"/>
</dbReference>
<dbReference type="SUPFAM" id="SSF53697">
    <property type="entry name" value="SIS domain"/>
    <property type="match status" value="1"/>
</dbReference>
<feature type="domain" description="SIS" evidence="6">
    <location>
        <begin position="122"/>
        <end position="271"/>
    </location>
</feature>
<dbReference type="InterPro" id="IPR046348">
    <property type="entry name" value="SIS_dom_sf"/>
</dbReference>
<organism evidence="7 8">
    <name type="scientific">Pseudonocardia ammonioxydans</name>
    <dbReference type="NCBI Taxonomy" id="260086"/>
    <lineage>
        <taxon>Bacteria</taxon>
        <taxon>Bacillati</taxon>
        <taxon>Actinomycetota</taxon>
        <taxon>Actinomycetes</taxon>
        <taxon>Pseudonocardiales</taxon>
        <taxon>Pseudonocardiaceae</taxon>
        <taxon>Pseudonocardia</taxon>
    </lineage>
</organism>
<dbReference type="InterPro" id="IPR035472">
    <property type="entry name" value="RpiR-like_SIS"/>
</dbReference>
<dbReference type="SUPFAM" id="SSF46689">
    <property type="entry name" value="Homeodomain-like"/>
    <property type="match status" value="1"/>
</dbReference>
<dbReference type="RefSeq" id="WP_093336758.1">
    <property type="nucleotide sequence ID" value="NZ_FOUY01000002.1"/>
</dbReference>
<evidence type="ECO:0000256" key="4">
    <source>
        <dbReference type="SAM" id="MobiDB-lite"/>
    </source>
</evidence>
<dbReference type="AlphaFoldDB" id="A0A1I4T1V9"/>
<evidence type="ECO:0000256" key="3">
    <source>
        <dbReference type="ARBA" id="ARBA00023163"/>
    </source>
</evidence>
<dbReference type="STRING" id="260086.SAMN05216207_100250"/>
<dbReference type="Gene3D" id="1.10.10.10">
    <property type="entry name" value="Winged helix-like DNA-binding domain superfamily/Winged helix DNA-binding domain"/>
    <property type="match status" value="1"/>
</dbReference>
<dbReference type="PROSITE" id="PS51464">
    <property type="entry name" value="SIS"/>
    <property type="match status" value="1"/>
</dbReference>
<evidence type="ECO:0000313" key="8">
    <source>
        <dbReference type="Proteomes" id="UP000199614"/>
    </source>
</evidence>
<dbReference type="Proteomes" id="UP000199614">
    <property type="component" value="Unassembled WGS sequence"/>
</dbReference>
<dbReference type="EMBL" id="FOUY01000002">
    <property type="protein sequence ID" value="SFM70573.1"/>
    <property type="molecule type" value="Genomic_DNA"/>
</dbReference>
<evidence type="ECO:0000256" key="2">
    <source>
        <dbReference type="ARBA" id="ARBA00023125"/>
    </source>
</evidence>
<evidence type="ECO:0000313" key="7">
    <source>
        <dbReference type="EMBL" id="SFM70573.1"/>
    </source>
</evidence>
<dbReference type="InterPro" id="IPR047640">
    <property type="entry name" value="RpiR-like"/>
</dbReference>
<dbReference type="Gene3D" id="3.40.50.10490">
    <property type="entry name" value="Glucose-6-phosphate isomerase like protein, domain 1"/>
    <property type="match status" value="1"/>
</dbReference>
<evidence type="ECO:0000256" key="1">
    <source>
        <dbReference type="ARBA" id="ARBA00023015"/>
    </source>
</evidence>
<dbReference type="GO" id="GO:0003677">
    <property type="term" value="F:DNA binding"/>
    <property type="evidence" value="ECO:0007669"/>
    <property type="project" value="UniProtKB-KW"/>
</dbReference>
<dbReference type="GO" id="GO:0097367">
    <property type="term" value="F:carbohydrate derivative binding"/>
    <property type="evidence" value="ECO:0007669"/>
    <property type="project" value="InterPro"/>
</dbReference>
<dbReference type="OrthoDB" id="3808596at2"/>
<reference evidence="7 8" key="1">
    <citation type="submission" date="2016-10" db="EMBL/GenBank/DDBJ databases">
        <authorList>
            <person name="de Groot N.N."/>
        </authorList>
    </citation>
    <scope>NUCLEOTIDE SEQUENCE [LARGE SCALE GENOMIC DNA]</scope>
    <source>
        <strain evidence="7 8">CGMCC 4.1877</strain>
    </source>
</reference>
<dbReference type="InterPro" id="IPR000281">
    <property type="entry name" value="HTH_RpiR"/>
</dbReference>
<dbReference type="PANTHER" id="PTHR30514">
    <property type="entry name" value="GLUCOKINASE"/>
    <property type="match status" value="1"/>
</dbReference>
<keyword evidence="2" id="KW-0238">DNA-binding</keyword>
<keyword evidence="8" id="KW-1185">Reference proteome</keyword>
<dbReference type="Pfam" id="PF01418">
    <property type="entry name" value="HTH_6"/>
    <property type="match status" value="1"/>
</dbReference>
<dbReference type="PANTHER" id="PTHR30514:SF1">
    <property type="entry name" value="HTH-TYPE TRANSCRIPTIONAL REGULATOR HEXR-RELATED"/>
    <property type="match status" value="1"/>
</dbReference>
<keyword evidence="3" id="KW-0804">Transcription</keyword>
<gene>
    <name evidence="7" type="ORF">SAMN05216207_100250</name>
</gene>
<sequence length="295" mass="30867">MHTDLEDRARAARLTAAERKVVDYLRTRAAEAIFATAEQIAGAAGTSDATVVRTARALGYSGLAELRRSLAEPVVGRTGPGAHATELAGDDTATLLDRAFGEVGDRLARTRAAIDVAEFERAVTLLGEADDVLAYGVGPSEQVARMLAQRLSRIGRRARASGATGFRLADALVTLEPASLVVLLLPSRPTVEARVIVEHARETGARTVLVTDSLGVELGDRVDVVLPAVAASGELTAEAATSAMVTDALVLAHAARHRDQAVEASVRLNRLRSALTGHGPGDGTLTRTPGDPARH</sequence>
<dbReference type="CDD" id="cd05013">
    <property type="entry name" value="SIS_RpiR"/>
    <property type="match status" value="1"/>
</dbReference>
<feature type="region of interest" description="Disordered" evidence="4">
    <location>
        <begin position="272"/>
        <end position="295"/>
    </location>
</feature>
<dbReference type="Pfam" id="PF01380">
    <property type="entry name" value="SIS"/>
    <property type="match status" value="1"/>
</dbReference>